<gene>
    <name evidence="2" type="ORF">OCBIM_22004611mg</name>
</gene>
<protein>
    <submittedName>
        <fullName evidence="2">Uncharacterized protein</fullName>
    </submittedName>
</protein>
<proteinExistence type="predicted"/>
<feature type="compositionally biased region" description="Basic and acidic residues" evidence="1">
    <location>
        <begin position="39"/>
        <end position="65"/>
    </location>
</feature>
<sequence length="132" mass="15456">MHKHTDIHTLGSVEDNAELQKPKSTEPENTDTQTQHADLQSHKHADPQTDKHTDIQSQRNIEEQTHGSTESQKQKRTDIQTQKVHRNGIYLMSYRYTQKIEKISKIKDIVKVDLSDSCDKETRWILIKKRKV</sequence>
<accession>A0A0L8HVX6</accession>
<evidence type="ECO:0000256" key="1">
    <source>
        <dbReference type="SAM" id="MobiDB-lite"/>
    </source>
</evidence>
<dbReference type="AlphaFoldDB" id="A0A0L8HVX6"/>
<reference evidence="2" key="1">
    <citation type="submission" date="2015-07" db="EMBL/GenBank/DDBJ databases">
        <title>MeaNS - Measles Nucleotide Surveillance Program.</title>
        <authorList>
            <person name="Tran T."/>
            <person name="Druce J."/>
        </authorList>
    </citation>
    <scope>NUCLEOTIDE SEQUENCE</scope>
    <source>
        <strain evidence="2">UCB-OBI-ISO-001</strain>
        <tissue evidence="2">Gonad</tissue>
    </source>
</reference>
<evidence type="ECO:0000313" key="2">
    <source>
        <dbReference type="EMBL" id="KOF93383.1"/>
    </source>
</evidence>
<organism evidence="2">
    <name type="scientific">Octopus bimaculoides</name>
    <name type="common">California two-spotted octopus</name>
    <dbReference type="NCBI Taxonomy" id="37653"/>
    <lineage>
        <taxon>Eukaryota</taxon>
        <taxon>Metazoa</taxon>
        <taxon>Spiralia</taxon>
        <taxon>Lophotrochozoa</taxon>
        <taxon>Mollusca</taxon>
        <taxon>Cephalopoda</taxon>
        <taxon>Coleoidea</taxon>
        <taxon>Octopodiformes</taxon>
        <taxon>Octopoda</taxon>
        <taxon>Incirrata</taxon>
        <taxon>Octopodidae</taxon>
        <taxon>Octopus</taxon>
    </lineage>
</organism>
<feature type="region of interest" description="Disordered" evidence="1">
    <location>
        <begin position="1"/>
        <end position="82"/>
    </location>
</feature>
<dbReference type="EMBL" id="KQ417183">
    <property type="protein sequence ID" value="KOF93383.1"/>
    <property type="molecule type" value="Genomic_DNA"/>
</dbReference>
<name>A0A0L8HVX6_OCTBM</name>